<accession>A0A178ZX93</accession>
<keyword evidence="3" id="KW-1185">Reference proteome</keyword>
<sequence>MTSKPSGEVTYELLGYGEMSRVPPPEEPVRSIRSFIWHNPTIPIVFGIGAAFAVGCFAFTHWLGTQKFICPEWALDCSVSEFLAEVVAHLGQVQGIITAVYTASVAMMAYATFQVAETTLWPALTQKTFSMSDMDHYLALTRGSLTASPRALWHARGLGPLAVLFTATVIALLQLANSIFVGHAYSTTNVTTTYYSNHSDGGGMGLPFDGFQMNPPGLLPGAAGDAVSVYTSWANGLSSEPMPDQRNFIIDRANLSRVGAFSAYAIEKHTIISCSATPINITSEYADMFTVQANMSATDLWIRQQPQLSLWVDRWRNLSDTRAVTTMVFVAINGTIEGGYKNGPTEVMLELGYVEGVSSLACDIDVELQDSVVCTWKDQSKCPPPSMTLSKLESLAQPCAGCISVWLAAAVEVYGVSIYGTQPMFYPTFTDPGVLAPAQLGNLTAALPVAWTSVSTSPTSYNWSQKMLRNFIEVGSGAMAITIMRHFPNESGILESRLPMLRLDASRSWLLFLPPALVLVSIVLVAGLSGFMHAEANLAHVRRGTTSEIVVNSQTEDIKSVVNEARKSATTRDALSRLRVRYGVVAEGSAGLARGDRVTPFQNGPSWGTSFYGL</sequence>
<reference evidence="2 3" key="1">
    <citation type="submission" date="2016-04" db="EMBL/GenBank/DDBJ databases">
        <title>Draft genome of Fonsecaea erecta CBS 125763.</title>
        <authorList>
            <person name="Weiss V.A."/>
            <person name="Vicente V.A."/>
            <person name="Raittz R.T."/>
            <person name="Moreno L.F."/>
            <person name="De Souza E.M."/>
            <person name="Pedrosa F.O."/>
            <person name="Steffens M.B."/>
            <person name="Faoro H."/>
            <person name="Tadra-Sfeir M.Z."/>
            <person name="Najafzadeh M.J."/>
            <person name="Felipe M.S."/>
            <person name="Teixeira M."/>
            <person name="Sun J."/>
            <person name="Xi L."/>
            <person name="Gomes R."/>
            <person name="De Azevedo C.M."/>
            <person name="Salgado C.G."/>
            <person name="Da Silva M.B."/>
            <person name="Nascimento M.F."/>
            <person name="Queiroz-Telles F."/>
            <person name="Attili D.S."/>
            <person name="Gorbushina A."/>
        </authorList>
    </citation>
    <scope>NUCLEOTIDE SEQUENCE [LARGE SCALE GENOMIC DNA]</scope>
    <source>
        <strain evidence="2 3">CBS 125763</strain>
    </source>
</reference>
<feature type="transmembrane region" description="Helical" evidence="1">
    <location>
        <begin position="42"/>
        <end position="63"/>
    </location>
</feature>
<gene>
    <name evidence="2" type="ORF">AYL99_00023</name>
</gene>
<evidence type="ECO:0000313" key="3">
    <source>
        <dbReference type="Proteomes" id="UP000078343"/>
    </source>
</evidence>
<keyword evidence="1" id="KW-0472">Membrane</keyword>
<dbReference type="GeneID" id="30004193"/>
<evidence type="ECO:0000313" key="2">
    <source>
        <dbReference type="EMBL" id="OAP64051.1"/>
    </source>
</evidence>
<dbReference type="RefSeq" id="XP_018697418.1">
    <property type="nucleotide sequence ID" value="XM_018831539.1"/>
</dbReference>
<dbReference type="OrthoDB" id="4734538at2759"/>
<proteinExistence type="predicted"/>
<dbReference type="AlphaFoldDB" id="A0A178ZX93"/>
<comment type="caution">
    <text evidence="2">The sequence shown here is derived from an EMBL/GenBank/DDBJ whole genome shotgun (WGS) entry which is preliminary data.</text>
</comment>
<feature type="transmembrane region" description="Helical" evidence="1">
    <location>
        <begin position="509"/>
        <end position="532"/>
    </location>
</feature>
<dbReference type="Proteomes" id="UP000078343">
    <property type="component" value="Unassembled WGS sequence"/>
</dbReference>
<evidence type="ECO:0000256" key="1">
    <source>
        <dbReference type="SAM" id="Phobius"/>
    </source>
</evidence>
<dbReference type="EMBL" id="LVYI01000001">
    <property type="protein sequence ID" value="OAP64051.1"/>
    <property type="molecule type" value="Genomic_DNA"/>
</dbReference>
<name>A0A178ZX93_9EURO</name>
<keyword evidence="1" id="KW-1133">Transmembrane helix</keyword>
<organism evidence="2 3">
    <name type="scientific">Fonsecaea erecta</name>
    <dbReference type="NCBI Taxonomy" id="1367422"/>
    <lineage>
        <taxon>Eukaryota</taxon>
        <taxon>Fungi</taxon>
        <taxon>Dikarya</taxon>
        <taxon>Ascomycota</taxon>
        <taxon>Pezizomycotina</taxon>
        <taxon>Eurotiomycetes</taxon>
        <taxon>Chaetothyriomycetidae</taxon>
        <taxon>Chaetothyriales</taxon>
        <taxon>Herpotrichiellaceae</taxon>
        <taxon>Fonsecaea</taxon>
    </lineage>
</organism>
<keyword evidence="1" id="KW-0812">Transmembrane</keyword>
<protein>
    <submittedName>
        <fullName evidence="2">Uncharacterized protein</fullName>
    </submittedName>
</protein>